<dbReference type="RefSeq" id="WP_125552281.1">
    <property type="nucleotide sequence ID" value="NZ_JBHSSL010000116.1"/>
</dbReference>
<protein>
    <submittedName>
        <fullName evidence="3">Transcriptional regulator</fullName>
    </submittedName>
</protein>
<feature type="domain" description="YheO-like" evidence="1">
    <location>
        <begin position="7"/>
        <end position="119"/>
    </location>
</feature>
<evidence type="ECO:0000259" key="2">
    <source>
        <dbReference type="Pfam" id="PF13309"/>
    </source>
</evidence>
<dbReference type="PANTHER" id="PTHR35568">
    <property type="entry name" value="TRANSCRIPTIONAL REGULATOR DAUR"/>
    <property type="match status" value="1"/>
</dbReference>
<dbReference type="Pfam" id="PF08348">
    <property type="entry name" value="PAS_6"/>
    <property type="match status" value="1"/>
</dbReference>
<evidence type="ECO:0000259" key="1">
    <source>
        <dbReference type="Pfam" id="PF08348"/>
    </source>
</evidence>
<organism evidence="3 4">
    <name type="scientific">Loigolactobacillus jiayinensis</name>
    <dbReference type="NCBI Taxonomy" id="2486016"/>
    <lineage>
        <taxon>Bacteria</taxon>
        <taxon>Bacillati</taxon>
        <taxon>Bacillota</taxon>
        <taxon>Bacilli</taxon>
        <taxon>Lactobacillales</taxon>
        <taxon>Lactobacillaceae</taxon>
        <taxon>Loigolactobacillus</taxon>
    </lineage>
</organism>
<dbReference type="PANTHER" id="PTHR35568:SF1">
    <property type="entry name" value="TRANSCRIPTIONAL REGULATOR DAUR"/>
    <property type="match status" value="1"/>
</dbReference>
<feature type="domain" description="Transcriptional regulator DauR-like HTH" evidence="2">
    <location>
        <begin position="145"/>
        <end position="207"/>
    </location>
</feature>
<keyword evidence="4" id="KW-1185">Reference proteome</keyword>
<name>A0ABW1RJ81_9LACO</name>
<dbReference type="InterPro" id="IPR039446">
    <property type="entry name" value="DauR-like"/>
</dbReference>
<gene>
    <name evidence="3" type="ORF">ACFQGP_14395</name>
</gene>
<proteinExistence type="predicted"/>
<accession>A0ABW1RJ81</accession>
<dbReference type="Pfam" id="PF13309">
    <property type="entry name" value="HTH_22"/>
    <property type="match status" value="1"/>
</dbReference>
<dbReference type="Proteomes" id="UP001596289">
    <property type="component" value="Unassembled WGS sequence"/>
</dbReference>
<dbReference type="InterPro" id="IPR039445">
    <property type="entry name" value="DauR-like_HTH"/>
</dbReference>
<sequence length="209" mass="23517">MIVENQLEFLSQLGRAIAGQFGPDCEVVIHRVDQGNIDHTIILIENGQVSEREIADGPSEIVLESLKKDPAELQDRINYTTHTRDGRVLKSSTIYLKDDQQLHAILSINYDISHLMMAESTLRHFTEAQAPEKSDVPITQNVNQLLDELLEESVKLVGKPVALMTKADKIRGIHFLNDQGAFLVTKSGDKVSTYYDISKYTLYSYIDAK</sequence>
<evidence type="ECO:0000313" key="3">
    <source>
        <dbReference type="EMBL" id="MFC6171748.1"/>
    </source>
</evidence>
<dbReference type="EMBL" id="JBHSSL010000116">
    <property type="protein sequence ID" value="MFC6171748.1"/>
    <property type="molecule type" value="Genomic_DNA"/>
</dbReference>
<comment type="caution">
    <text evidence="3">The sequence shown here is derived from an EMBL/GenBank/DDBJ whole genome shotgun (WGS) entry which is preliminary data.</text>
</comment>
<dbReference type="InterPro" id="IPR013559">
    <property type="entry name" value="YheO"/>
</dbReference>
<reference evidence="4" key="1">
    <citation type="journal article" date="2019" name="Int. J. Syst. Evol. Microbiol.">
        <title>The Global Catalogue of Microorganisms (GCM) 10K type strain sequencing project: providing services to taxonomists for standard genome sequencing and annotation.</title>
        <authorList>
            <consortium name="The Broad Institute Genomics Platform"/>
            <consortium name="The Broad Institute Genome Sequencing Center for Infectious Disease"/>
            <person name="Wu L."/>
            <person name="Ma J."/>
        </authorList>
    </citation>
    <scope>NUCLEOTIDE SEQUENCE [LARGE SCALE GENOMIC DNA]</scope>
    <source>
        <strain evidence="4">CCM 8904</strain>
    </source>
</reference>
<evidence type="ECO:0000313" key="4">
    <source>
        <dbReference type="Proteomes" id="UP001596289"/>
    </source>
</evidence>